<dbReference type="InterPro" id="IPR029063">
    <property type="entry name" value="SAM-dependent_MTases_sf"/>
</dbReference>
<comment type="similarity">
    <text evidence="6">Belongs to the class I-like SAM-binding methyltransferase superfamily. RNA M5U methyltransferase family.</text>
</comment>
<dbReference type="EC" id="2.1.1.190" evidence="8"/>
<dbReference type="Gene3D" id="2.40.50.1070">
    <property type="match status" value="1"/>
</dbReference>
<sequence length="415" mass="43866">MTETLIISRVGGQGDGIAETPTGPVFAPLTLPGETVRGVVNDGRLEDVEILTASPERVPPVSPHYGDCGGCSLQHWAAGPYLDWKREQVRLALAREGIETEIEATVAVAPGTRRRVALHARRGPDGRVLLGFKARKSWRLVEVTACPVADPRLVAAFPALARIADAFLEHPKSAPTVHATWTLSGLDVDVTGVERRSGGGLSRDAQMRAIEAANAADLARLSLAGDTLVMARQPMIAFGPATIPLPAGGFLQAARPAEEAMVERAVAAVKGAKKVADLFCGAGAFTFPLATVAPVLAADASAPGIAALKAGIGSARKLKAIEAHARDLFRRPLAPYDLRGCDAIVLDPPRAGALEQTQQIAQTKASTVVYVSCNPVTFARDARVLLDAGFTLERVMPVDQFLWSAHVELVGIFKR</sequence>
<keyword evidence="1" id="KW-0479">Metal-binding</keyword>
<dbReference type="InterPro" id="IPR012340">
    <property type="entry name" value="NA-bd_OB-fold"/>
</dbReference>
<feature type="binding site" evidence="6">
    <location>
        <position position="252"/>
    </location>
    <ligand>
        <name>S-adenosyl-L-methionine</name>
        <dbReference type="ChEBI" id="CHEBI:59789"/>
    </ligand>
</feature>
<dbReference type="Pfam" id="PF05958">
    <property type="entry name" value="tRNA_U5-meth_tr"/>
    <property type="match status" value="1"/>
</dbReference>
<dbReference type="PANTHER" id="PTHR11061:SF49">
    <property type="entry name" value="23S RRNA (URACIL(1939)-C(5))-METHYLTRANSFERASE RLMD"/>
    <property type="match status" value="1"/>
</dbReference>
<dbReference type="EMBL" id="JACIDM010000002">
    <property type="protein sequence ID" value="MBB4083041.1"/>
    <property type="molecule type" value="Genomic_DNA"/>
</dbReference>
<dbReference type="InterPro" id="IPR010280">
    <property type="entry name" value="U5_MeTrfase_fam"/>
</dbReference>
<feature type="binding site" evidence="6">
    <location>
        <position position="299"/>
    </location>
    <ligand>
        <name>S-adenosyl-L-methionine</name>
        <dbReference type="ChEBI" id="CHEBI:59789"/>
    </ligand>
</feature>
<dbReference type="PROSITE" id="PS51687">
    <property type="entry name" value="SAM_MT_RNA_M5U"/>
    <property type="match status" value="1"/>
</dbReference>
<keyword evidence="1" id="KW-0408">Iron</keyword>
<feature type="active site" description="Nucleophile" evidence="6">
    <location>
        <position position="373"/>
    </location>
</feature>
<keyword evidence="9" id="KW-1185">Reference proteome</keyword>
<evidence type="ECO:0000256" key="4">
    <source>
        <dbReference type="ARBA" id="ARBA00022691"/>
    </source>
</evidence>
<protein>
    <submittedName>
        <fullName evidence="8">23S rRNA (Uracil1939-C5)-methyltransferase</fullName>
        <ecNumber evidence="8">2.1.1.190</ecNumber>
    </submittedName>
</protein>
<evidence type="ECO:0000256" key="5">
    <source>
        <dbReference type="ARBA" id="ARBA00023014"/>
    </source>
</evidence>
<accession>A0A7W6JF74</accession>
<evidence type="ECO:0000256" key="1">
    <source>
        <dbReference type="ARBA" id="ARBA00022485"/>
    </source>
</evidence>
<evidence type="ECO:0000256" key="2">
    <source>
        <dbReference type="ARBA" id="ARBA00022603"/>
    </source>
</evidence>
<dbReference type="RefSeq" id="WP_183204171.1">
    <property type="nucleotide sequence ID" value="NZ_BAAAER010000001.1"/>
</dbReference>
<feature type="binding site" evidence="6">
    <location>
        <position position="347"/>
    </location>
    <ligand>
        <name>S-adenosyl-L-methionine</name>
        <dbReference type="ChEBI" id="CHEBI:59789"/>
    </ligand>
</feature>
<keyword evidence="3 6" id="KW-0808">Transferase</keyword>
<proteinExistence type="inferred from homology"/>
<keyword evidence="4 6" id="KW-0949">S-adenosyl-L-methionine</keyword>
<dbReference type="GO" id="GO:0051539">
    <property type="term" value="F:4 iron, 4 sulfur cluster binding"/>
    <property type="evidence" value="ECO:0007669"/>
    <property type="project" value="UniProtKB-KW"/>
</dbReference>
<keyword evidence="5" id="KW-0411">Iron-sulfur</keyword>
<dbReference type="PROSITE" id="PS01230">
    <property type="entry name" value="TRMA_1"/>
    <property type="match status" value="1"/>
</dbReference>
<comment type="caution">
    <text evidence="8">The sequence shown here is derived from an EMBL/GenBank/DDBJ whole genome shotgun (WGS) entry which is preliminary data.</text>
</comment>
<dbReference type="Proteomes" id="UP000529946">
    <property type="component" value="Unassembled WGS sequence"/>
</dbReference>
<dbReference type="PANTHER" id="PTHR11061">
    <property type="entry name" value="RNA M5U METHYLTRANSFERASE"/>
    <property type="match status" value="1"/>
</dbReference>
<feature type="binding site" evidence="6">
    <location>
        <position position="279"/>
    </location>
    <ligand>
        <name>S-adenosyl-L-methionine</name>
        <dbReference type="ChEBI" id="CHEBI:59789"/>
    </ligand>
</feature>
<dbReference type="GO" id="GO:0070041">
    <property type="term" value="F:rRNA (uridine-C5-)-methyltransferase activity"/>
    <property type="evidence" value="ECO:0007669"/>
    <property type="project" value="TreeGrafter"/>
</dbReference>
<organism evidence="8 9">
    <name type="scientific">Brevundimonas lenta</name>
    <dbReference type="NCBI Taxonomy" id="424796"/>
    <lineage>
        <taxon>Bacteria</taxon>
        <taxon>Pseudomonadati</taxon>
        <taxon>Pseudomonadota</taxon>
        <taxon>Alphaproteobacteria</taxon>
        <taxon>Caulobacterales</taxon>
        <taxon>Caulobacteraceae</taxon>
        <taxon>Brevundimonas</taxon>
    </lineage>
</organism>
<feature type="active site" evidence="7">
    <location>
        <position position="373"/>
    </location>
</feature>
<keyword evidence="1" id="KW-0004">4Fe-4S</keyword>
<evidence type="ECO:0000256" key="7">
    <source>
        <dbReference type="PROSITE-ProRule" id="PRU10015"/>
    </source>
</evidence>
<dbReference type="GO" id="GO:0070475">
    <property type="term" value="P:rRNA base methylation"/>
    <property type="evidence" value="ECO:0007669"/>
    <property type="project" value="TreeGrafter"/>
</dbReference>
<dbReference type="CDD" id="cd02440">
    <property type="entry name" value="AdoMet_MTases"/>
    <property type="match status" value="1"/>
</dbReference>
<gene>
    <name evidence="8" type="ORF">GGR12_001907</name>
</gene>
<dbReference type="Gene3D" id="2.40.50.140">
    <property type="entry name" value="Nucleic acid-binding proteins"/>
    <property type="match status" value="1"/>
</dbReference>
<dbReference type="InterPro" id="IPR030390">
    <property type="entry name" value="MeTrfase_TrmA_AS"/>
</dbReference>
<evidence type="ECO:0000256" key="3">
    <source>
        <dbReference type="ARBA" id="ARBA00022679"/>
    </source>
</evidence>
<keyword evidence="2 6" id="KW-0489">Methyltransferase</keyword>
<reference evidence="8 9" key="1">
    <citation type="submission" date="2020-08" db="EMBL/GenBank/DDBJ databases">
        <title>Genomic Encyclopedia of Type Strains, Phase IV (KMG-IV): sequencing the most valuable type-strain genomes for metagenomic binning, comparative biology and taxonomic classification.</title>
        <authorList>
            <person name="Goeker M."/>
        </authorList>
    </citation>
    <scope>NUCLEOTIDE SEQUENCE [LARGE SCALE GENOMIC DNA]</scope>
    <source>
        <strain evidence="8 9">DSM 23960</strain>
    </source>
</reference>
<evidence type="ECO:0000313" key="9">
    <source>
        <dbReference type="Proteomes" id="UP000529946"/>
    </source>
</evidence>
<name>A0A7W6JF74_9CAUL</name>
<evidence type="ECO:0000256" key="6">
    <source>
        <dbReference type="PROSITE-ProRule" id="PRU01024"/>
    </source>
</evidence>
<dbReference type="SUPFAM" id="SSF53335">
    <property type="entry name" value="S-adenosyl-L-methionine-dependent methyltransferases"/>
    <property type="match status" value="1"/>
</dbReference>
<evidence type="ECO:0000313" key="8">
    <source>
        <dbReference type="EMBL" id="MBB4083041.1"/>
    </source>
</evidence>
<dbReference type="Gene3D" id="3.40.50.150">
    <property type="entry name" value="Vaccinia Virus protein VP39"/>
    <property type="match status" value="1"/>
</dbReference>
<dbReference type="AlphaFoldDB" id="A0A7W6JF74"/>